<dbReference type="OrthoDB" id="6028515at2"/>
<dbReference type="Pfam" id="PF12019">
    <property type="entry name" value="GspH"/>
    <property type="match status" value="1"/>
</dbReference>
<evidence type="ECO:0000256" key="2">
    <source>
        <dbReference type="ARBA" id="ARBA00021549"/>
    </source>
</evidence>
<evidence type="ECO:0000256" key="5">
    <source>
        <dbReference type="ARBA" id="ARBA00022519"/>
    </source>
</evidence>
<dbReference type="Proteomes" id="UP000294796">
    <property type="component" value="Unassembled WGS sequence"/>
</dbReference>
<dbReference type="InterPro" id="IPR012902">
    <property type="entry name" value="N_methyl_site"/>
</dbReference>
<evidence type="ECO:0000313" key="14">
    <source>
        <dbReference type="EMBL" id="TDK28683.1"/>
    </source>
</evidence>
<feature type="compositionally biased region" description="Low complexity" evidence="11">
    <location>
        <begin position="1"/>
        <end position="15"/>
    </location>
</feature>
<keyword evidence="5" id="KW-0997">Cell inner membrane</keyword>
<name>A0A4R5U508_9GAMM</name>
<dbReference type="InterPro" id="IPR045584">
    <property type="entry name" value="Pilin-like"/>
</dbReference>
<evidence type="ECO:0000256" key="8">
    <source>
        <dbReference type="ARBA" id="ARBA00023136"/>
    </source>
</evidence>
<keyword evidence="3" id="KW-1003">Cell membrane</keyword>
<evidence type="ECO:0000256" key="7">
    <source>
        <dbReference type="ARBA" id="ARBA00022989"/>
    </source>
</evidence>
<evidence type="ECO:0000313" key="15">
    <source>
        <dbReference type="Proteomes" id="UP000294796"/>
    </source>
</evidence>
<dbReference type="PRINTS" id="PR00885">
    <property type="entry name" value="BCTERIALGSPH"/>
</dbReference>
<organism evidence="14 15">
    <name type="scientific">Luteimonas aestuarii</name>
    <dbReference type="NCBI Taxonomy" id="453837"/>
    <lineage>
        <taxon>Bacteria</taxon>
        <taxon>Pseudomonadati</taxon>
        <taxon>Pseudomonadota</taxon>
        <taxon>Gammaproteobacteria</taxon>
        <taxon>Lysobacterales</taxon>
        <taxon>Lysobacteraceae</taxon>
        <taxon>Luteimonas</taxon>
    </lineage>
</organism>
<dbReference type="GO" id="GO:0015627">
    <property type="term" value="C:type II protein secretion system complex"/>
    <property type="evidence" value="ECO:0007669"/>
    <property type="project" value="InterPro"/>
</dbReference>
<evidence type="ECO:0000256" key="3">
    <source>
        <dbReference type="ARBA" id="ARBA00022475"/>
    </source>
</evidence>
<keyword evidence="4" id="KW-0488">Methylation</keyword>
<protein>
    <recommendedName>
        <fullName evidence="2">Type II secretion system protein H</fullName>
    </recommendedName>
    <alternativeName>
        <fullName evidence="10">General secretion pathway protein H</fullName>
    </alternativeName>
</protein>
<evidence type="ECO:0000256" key="4">
    <source>
        <dbReference type="ARBA" id="ARBA00022481"/>
    </source>
</evidence>
<dbReference type="GO" id="GO:0015628">
    <property type="term" value="P:protein secretion by the type II secretion system"/>
    <property type="evidence" value="ECO:0007669"/>
    <property type="project" value="InterPro"/>
</dbReference>
<feature type="region of interest" description="Disordered" evidence="11">
    <location>
        <begin position="1"/>
        <end position="20"/>
    </location>
</feature>
<evidence type="ECO:0000256" key="1">
    <source>
        <dbReference type="ARBA" id="ARBA00004377"/>
    </source>
</evidence>
<evidence type="ECO:0000256" key="10">
    <source>
        <dbReference type="ARBA" id="ARBA00030775"/>
    </source>
</evidence>
<evidence type="ECO:0000256" key="12">
    <source>
        <dbReference type="SAM" id="Phobius"/>
    </source>
</evidence>
<dbReference type="PROSITE" id="PS51257">
    <property type="entry name" value="PROKAR_LIPOPROTEIN"/>
    <property type="match status" value="1"/>
</dbReference>
<keyword evidence="15" id="KW-1185">Reference proteome</keyword>
<gene>
    <name evidence="14" type="primary">gspH</name>
    <name evidence="14" type="ORF">E2F46_02115</name>
</gene>
<dbReference type="InterPro" id="IPR002416">
    <property type="entry name" value="T2SS_protein-GspH"/>
</dbReference>
<keyword evidence="8 12" id="KW-0472">Membrane</keyword>
<evidence type="ECO:0000256" key="9">
    <source>
        <dbReference type="ARBA" id="ARBA00025772"/>
    </source>
</evidence>
<accession>A0A4R5U508</accession>
<proteinExistence type="inferred from homology"/>
<dbReference type="NCBIfam" id="TIGR02532">
    <property type="entry name" value="IV_pilin_GFxxxE"/>
    <property type="match status" value="1"/>
</dbReference>
<evidence type="ECO:0000259" key="13">
    <source>
        <dbReference type="Pfam" id="PF12019"/>
    </source>
</evidence>
<sequence>MAWKAAKATTPTSATGNDSDVMGNWVMVGSSSAGCDQAKRANGNAVARLRPFAVTNRKPRITAPPGFTLVELMVVLAILGVAGAAVALSLPPGDASLHRQADAFALHLQRAREEAILAARPVRVRADADGYAFEARTGRAWQPLAAPAFASRRWQGETRPLLAPREPHVTFAFEPTGSAEARTLVLALGDHRAAVVVEVAGKVRVDDAMR</sequence>
<reference evidence="14 15" key="1">
    <citation type="submission" date="2019-03" db="EMBL/GenBank/DDBJ databases">
        <title>Luteimonas zhaokaii sp.nov., isolated from the rectal contents of Plateau pika in Yushu, Qinghai Province, China.</title>
        <authorList>
            <person name="Zhang G."/>
        </authorList>
    </citation>
    <scope>NUCLEOTIDE SEQUENCE [LARGE SCALE GENOMIC DNA]</scope>
    <source>
        <strain evidence="14 15">B9</strain>
    </source>
</reference>
<feature type="transmembrane region" description="Helical" evidence="12">
    <location>
        <begin position="67"/>
        <end position="90"/>
    </location>
</feature>
<evidence type="ECO:0000256" key="11">
    <source>
        <dbReference type="SAM" id="MobiDB-lite"/>
    </source>
</evidence>
<dbReference type="InterPro" id="IPR022346">
    <property type="entry name" value="T2SS_GspH"/>
</dbReference>
<dbReference type="Pfam" id="PF07963">
    <property type="entry name" value="N_methyl"/>
    <property type="match status" value="1"/>
</dbReference>
<keyword evidence="7 12" id="KW-1133">Transmembrane helix</keyword>
<feature type="domain" description="General secretion pathway GspH" evidence="13">
    <location>
        <begin position="100"/>
        <end position="200"/>
    </location>
</feature>
<dbReference type="EMBL" id="SMTF01000001">
    <property type="protein sequence ID" value="TDK28683.1"/>
    <property type="molecule type" value="Genomic_DNA"/>
</dbReference>
<dbReference type="GO" id="GO:0005886">
    <property type="term" value="C:plasma membrane"/>
    <property type="evidence" value="ECO:0007669"/>
    <property type="project" value="UniProtKB-SubCell"/>
</dbReference>
<dbReference type="AlphaFoldDB" id="A0A4R5U508"/>
<keyword evidence="6 12" id="KW-0812">Transmembrane</keyword>
<comment type="subcellular location">
    <subcellularLocation>
        <location evidence="1">Cell inner membrane</location>
        <topology evidence="1">Single-pass membrane protein</topology>
    </subcellularLocation>
</comment>
<dbReference type="Gene3D" id="3.55.40.10">
    <property type="entry name" value="minor pseudopilin epsh domain"/>
    <property type="match status" value="1"/>
</dbReference>
<comment type="caution">
    <text evidence="14">The sequence shown here is derived from an EMBL/GenBank/DDBJ whole genome shotgun (WGS) entry which is preliminary data.</text>
</comment>
<comment type="similarity">
    <text evidence="9">Belongs to the GSP H family.</text>
</comment>
<evidence type="ECO:0000256" key="6">
    <source>
        <dbReference type="ARBA" id="ARBA00022692"/>
    </source>
</evidence>
<dbReference type="SUPFAM" id="SSF54523">
    <property type="entry name" value="Pili subunits"/>
    <property type="match status" value="1"/>
</dbReference>